<sequence length="134" mass="14043">MKLRVGRVGAGAMALAAAATLMVSAGSASATTDPGTTWDHTYEASGVRVYVKEYGDVISVCDTKANGHSAVVQVRDLDWPYNYEMTAGGGVGSCKSHRAADGAKYNLREGRGIDLYFDGDGGVLSGEGYFVNDH</sequence>
<dbReference type="RefSeq" id="WP_381807409.1">
    <property type="nucleotide sequence ID" value="NZ_JBHYTS010000001.1"/>
</dbReference>
<feature type="chain" id="PRO_5046166261" description="Secreted protein" evidence="1">
    <location>
        <begin position="31"/>
        <end position="134"/>
    </location>
</feature>
<organism evidence="2 3">
    <name type="scientific">Streptomyces anandii</name>
    <dbReference type="NCBI Taxonomy" id="285454"/>
    <lineage>
        <taxon>Bacteria</taxon>
        <taxon>Bacillati</taxon>
        <taxon>Actinomycetota</taxon>
        <taxon>Actinomycetes</taxon>
        <taxon>Kitasatosporales</taxon>
        <taxon>Streptomycetaceae</taxon>
        <taxon>Streptomyces</taxon>
    </lineage>
</organism>
<accession>A0ABW6GXK5</accession>
<proteinExistence type="predicted"/>
<comment type="caution">
    <text evidence="2">The sequence shown here is derived from an EMBL/GenBank/DDBJ whole genome shotgun (WGS) entry which is preliminary data.</text>
</comment>
<dbReference type="Proteomes" id="UP001599756">
    <property type="component" value="Unassembled WGS sequence"/>
</dbReference>
<gene>
    <name evidence="2" type="ORF">ACFW88_00840</name>
</gene>
<name>A0ABW6GXK5_9ACTN</name>
<evidence type="ECO:0000256" key="1">
    <source>
        <dbReference type="SAM" id="SignalP"/>
    </source>
</evidence>
<feature type="signal peptide" evidence="1">
    <location>
        <begin position="1"/>
        <end position="30"/>
    </location>
</feature>
<keyword evidence="1" id="KW-0732">Signal</keyword>
<dbReference type="EMBL" id="JBHYTS010000001">
    <property type="protein sequence ID" value="MFE1749097.1"/>
    <property type="molecule type" value="Genomic_DNA"/>
</dbReference>
<reference evidence="2 3" key="1">
    <citation type="submission" date="2024-09" db="EMBL/GenBank/DDBJ databases">
        <title>The Natural Products Discovery Center: Release of the First 8490 Sequenced Strains for Exploring Actinobacteria Biosynthetic Diversity.</title>
        <authorList>
            <person name="Kalkreuter E."/>
            <person name="Kautsar S.A."/>
            <person name="Yang D."/>
            <person name="Bader C.D."/>
            <person name="Teijaro C.N."/>
            <person name="Fluegel L."/>
            <person name="Davis C.M."/>
            <person name="Simpson J.R."/>
            <person name="Lauterbach L."/>
            <person name="Steele A.D."/>
            <person name="Gui C."/>
            <person name="Meng S."/>
            <person name="Li G."/>
            <person name="Viehrig K."/>
            <person name="Ye F."/>
            <person name="Su P."/>
            <person name="Kiefer A.F."/>
            <person name="Nichols A."/>
            <person name="Cepeda A.J."/>
            <person name="Yan W."/>
            <person name="Fan B."/>
            <person name="Jiang Y."/>
            <person name="Adhikari A."/>
            <person name="Zheng C.-J."/>
            <person name="Schuster L."/>
            <person name="Cowan T.M."/>
            <person name="Smanski M.J."/>
            <person name="Chevrette M.G."/>
            <person name="De Carvalho L.P.S."/>
            <person name="Shen B."/>
        </authorList>
    </citation>
    <scope>NUCLEOTIDE SEQUENCE [LARGE SCALE GENOMIC DNA]</scope>
    <source>
        <strain evidence="2 3">NPDC059500</strain>
    </source>
</reference>
<evidence type="ECO:0000313" key="2">
    <source>
        <dbReference type="EMBL" id="MFE1749097.1"/>
    </source>
</evidence>
<protein>
    <recommendedName>
        <fullName evidence="4">Secreted protein</fullName>
    </recommendedName>
</protein>
<evidence type="ECO:0000313" key="3">
    <source>
        <dbReference type="Proteomes" id="UP001599756"/>
    </source>
</evidence>
<keyword evidence="3" id="KW-1185">Reference proteome</keyword>
<evidence type="ECO:0008006" key="4">
    <source>
        <dbReference type="Google" id="ProtNLM"/>
    </source>
</evidence>